<comment type="similarity">
    <text evidence="1">Belongs to the acetyl-CoA hydrolase/transferase family.</text>
</comment>
<proteinExistence type="inferred from homology"/>
<gene>
    <name evidence="4" type="ORF">OS242_13365</name>
</gene>
<dbReference type="RefSeq" id="WP_267152176.1">
    <property type="nucleotide sequence ID" value="NZ_JAPMLT010000007.1"/>
</dbReference>
<keyword evidence="5" id="KW-1185">Reference proteome</keyword>
<name>A0ABT3X1Y3_9BACL</name>
<dbReference type="GO" id="GO:0016787">
    <property type="term" value="F:hydrolase activity"/>
    <property type="evidence" value="ECO:0007669"/>
    <property type="project" value="UniProtKB-KW"/>
</dbReference>
<dbReference type="EMBL" id="JAPMLT010000007">
    <property type="protein sequence ID" value="MCX7570932.1"/>
    <property type="molecule type" value="Genomic_DNA"/>
</dbReference>
<dbReference type="InterPro" id="IPR026888">
    <property type="entry name" value="AcetylCoA_hyd_C"/>
</dbReference>
<keyword evidence="4" id="KW-0378">Hydrolase</keyword>
<dbReference type="InterPro" id="IPR046433">
    <property type="entry name" value="ActCoA_hydro"/>
</dbReference>
<reference evidence="4 5" key="1">
    <citation type="submission" date="2022-11" db="EMBL/GenBank/DDBJ databases">
        <title>Study of microbial diversity in lake waters.</title>
        <authorList>
            <person name="Zhang J."/>
        </authorList>
    </citation>
    <scope>NUCLEOTIDE SEQUENCE [LARGE SCALE GENOMIC DNA]</scope>
    <source>
        <strain evidence="4 5">DT12</strain>
    </source>
</reference>
<dbReference type="Pfam" id="PF13336">
    <property type="entry name" value="AcetylCoA_hyd_C"/>
    <property type="match status" value="1"/>
</dbReference>
<dbReference type="Gene3D" id="3.40.1080.20">
    <property type="entry name" value="Acetyl-CoA hydrolase/transferase C-terminal domain"/>
    <property type="match status" value="1"/>
</dbReference>
<evidence type="ECO:0000259" key="3">
    <source>
        <dbReference type="Pfam" id="PF13336"/>
    </source>
</evidence>
<feature type="domain" description="Acetyl-CoA hydrolase/transferase C-terminal" evidence="3">
    <location>
        <begin position="323"/>
        <end position="465"/>
    </location>
</feature>
<sequence length="507" mass="55484">MIEQRIRNREFMDKLMSAEQASTLIKDGMTVGLSGFTRSGDAKVVPLALADRVKKSGEKLKINLFTGASIGDEVDGVLAEAGLIAKRLPFQNERKMRAKINTGEILFVDQHLSHTAEQVRNGFLSPIDVAILEAVAITEDGGIVPSTSVGNSSIFASLAKTIIIELNVLQPVGLEGLHDIYDPQMRGQRDPIPLKAVDQRIGTTYIPVDPAKVAAVVVTEKSDQTAGIVPPDEETQRMAGHLIEFFQHEIKLGRLPNHLAPLQSGIGSVANAVLHGFLKSDVTDLVVYSEVLQDAVFDLMDAGKVKFASACSITLSPERAEDVVRNIDKYRDRIVLRPQEISNHPEIIRRLGLIGINTAIECDIYGNVNSTHIMGTNMMNGIGGSGDFARNALLGVFVTKSTAKDGKISSIVPFASHVDHTEHDVDLIVTEQGLADLRGLAPRERAKVIIENCAHPMYKDALLDYYREACKRGGHTPHLLQEALAWHVRYQETGTMREAVSVKQREK</sequence>
<dbReference type="PANTHER" id="PTHR43609">
    <property type="entry name" value="ACETYL-COA HYDROLASE"/>
    <property type="match status" value="1"/>
</dbReference>
<dbReference type="InterPro" id="IPR017821">
    <property type="entry name" value="Succinate_CoA_transferase"/>
</dbReference>
<dbReference type="InterPro" id="IPR003702">
    <property type="entry name" value="ActCoA_hydro_N"/>
</dbReference>
<feature type="domain" description="Acetyl-CoA hydrolase/transferase N-terminal" evidence="2">
    <location>
        <begin position="8"/>
        <end position="217"/>
    </location>
</feature>
<dbReference type="Pfam" id="PF02550">
    <property type="entry name" value="AcetylCoA_hydro"/>
    <property type="match status" value="1"/>
</dbReference>
<organism evidence="4 5">
    <name type="scientific">Tumebacillus lacus</name>
    <dbReference type="NCBI Taxonomy" id="2995335"/>
    <lineage>
        <taxon>Bacteria</taxon>
        <taxon>Bacillati</taxon>
        <taxon>Bacillota</taxon>
        <taxon>Bacilli</taxon>
        <taxon>Bacillales</taxon>
        <taxon>Alicyclobacillaceae</taxon>
        <taxon>Tumebacillus</taxon>
    </lineage>
</organism>
<dbReference type="InterPro" id="IPR037171">
    <property type="entry name" value="NagB/RpiA_transferase-like"/>
</dbReference>
<evidence type="ECO:0000313" key="4">
    <source>
        <dbReference type="EMBL" id="MCX7570932.1"/>
    </source>
</evidence>
<evidence type="ECO:0000313" key="5">
    <source>
        <dbReference type="Proteomes" id="UP001208017"/>
    </source>
</evidence>
<dbReference type="InterPro" id="IPR038460">
    <property type="entry name" value="AcetylCoA_hyd_C_sf"/>
</dbReference>
<dbReference type="Proteomes" id="UP001208017">
    <property type="component" value="Unassembled WGS sequence"/>
</dbReference>
<dbReference type="Gene3D" id="3.40.1080.10">
    <property type="entry name" value="Glutaconate Coenzyme A-transferase"/>
    <property type="match status" value="1"/>
</dbReference>
<evidence type="ECO:0000259" key="2">
    <source>
        <dbReference type="Pfam" id="PF02550"/>
    </source>
</evidence>
<dbReference type="PANTHER" id="PTHR43609:SF1">
    <property type="entry name" value="ACETYL-COA HYDROLASE"/>
    <property type="match status" value="1"/>
</dbReference>
<accession>A0ABT3X1Y3</accession>
<evidence type="ECO:0000256" key="1">
    <source>
        <dbReference type="ARBA" id="ARBA00009632"/>
    </source>
</evidence>
<dbReference type="NCBIfam" id="TIGR03458">
    <property type="entry name" value="YgfH_subfam"/>
    <property type="match status" value="1"/>
</dbReference>
<protein>
    <submittedName>
        <fullName evidence="4">Acetyl-CoA hydrolase/transferase family protein</fullName>
    </submittedName>
</protein>
<comment type="caution">
    <text evidence="4">The sequence shown here is derived from an EMBL/GenBank/DDBJ whole genome shotgun (WGS) entry which is preliminary data.</text>
</comment>
<dbReference type="SUPFAM" id="SSF100950">
    <property type="entry name" value="NagB/RpiA/CoA transferase-like"/>
    <property type="match status" value="2"/>
</dbReference>
<dbReference type="Gene3D" id="3.30.750.70">
    <property type="entry name" value="4-hydroxybutyrate coenzyme like domains"/>
    <property type="match status" value="1"/>
</dbReference>